<comment type="caution">
    <text evidence="9">The sequence shown here is derived from an EMBL/GenBank/DDBJ whole genome shotgun (WGS) entry which is preliminary data.</text>
</comment>
<keyword evidence="6 7" id="KW-0472">Membrane</keyword>
<dbReference type="SUPFAM" id="SSF161098">
    <property type="entry name" value="MetI-like"/>
    <property type="match status" value="1"/>
</dbReference>
<dbReference type="AlphaFoldDB" id="A0A917FTT2"/>
<organism evidence="9 10">
    <name type="scientific">Paenibacillus abyssi</name>
    <dbReference type="NCBI Taxonomy" id="1340531"/>
    <lineage>
        <taxon>Bacteria</taxon>
        <taxon>Bacillati</taxon>
        <taxon>Bacillota</taxon>
        <taxon>Bacilli</taxon>
        <taxon>Bacillales</taxon>
        <taxon>Paenibacillaceae</taxon>
        <taxon>Paenibacillus</taxon>
    </lineage>
</organism>
<evidence type="ECO:0000313" key="9">
    <source>
        <dbReference type="EMBL" id="GGG00679.1"/>
    </source>
</evidence>
<keyword evidence="3" id="KW-1003">Cell membrane</keyword>
<evidence type="ECO:0000256" key="6">
    <source>
        <dbReference type="ARBA" id="ARBA00023136"/>
    </source>
</evidence>
<accession>A0A917FTT2</accession>
<dbReference type="InterPro" id="IPR000515">
    <property type="entry name" value="MetI-like"/>
</dbReference>
<dbReference type="PANTHER" id="PTHR43163:SF6">
    <property type="entry name" value="DIPEPTIDE TRANSPORT SYSTEM PERMEASE PROTEIN DPPB-RELATED"/>
    <property type="match status" value="1"/>
</dbReference>
<feature type="transmembrane region" description="Helical" evidence="7">
    <location>
        <begin position="283"/>
        <end position="306"/>
    </location>
</feature>
<comment type="similarity">
    <text evidence="7">Belongs to the binding-protein-dependent transport system permease family.</text>
</comment>
<dbReference type="InterPro" id="IPR035906">
    <property type="entry name" value="MetI-like_sf"/>
</dbReference>
<dbReference type="RefSeq" id="WP_188530671.1">
    <property type="nucleotide sequence ID" value="NZ_BMGR01000005.1"/>
</dbReference>
<name>A0A917FTT2_9BACL</name>
<dbReference type="Pfam" id="PF00528">
    <property type="entry name" value="BPD_transp_1"/>
    <property type="match status" value="1"/>
</dbReference>
<dbReference type="InterPro" id="IPR045621">
    <property type="entry name" value="BPD_transp_1_N"/>
</dbReference>
<sequence>MADYLLKKAAQLIPTILGVVTLVFFAIRLIPGDSTSYMAGDNLSGEAVDALRERMGLDVPVWQQYLDYLLGILKFDFGTTMVSGLPIGQLIMEALPVTFMIAFLTVLIACLIAVTLGTIAAFSAHKGKKLIDQVLTWIAMLVDLMPSFWMALLMMLVFTLSLGWLPASGPIDFSDPVGLLQRIALPLIVLSLGQIATIARITRTSVLEVLNEDYIRTARAFGTPQLLVVFRHALKNAAMPIITVAGLGFGNLLNGTVITEFIFSIPGIGTLLIGGINSRDYSLVQSVILVYSFLFILVNMMTDLIYKYFDPRVKF</sequence>
<evidence type="ECO:0000259" key="8">
    <source>
        <dbReference type="PROSITE" id="PS50928"/>
    </source>
</evidence>
<dbReference type="Proteomes" id="UP000644756">
    <property type="component" value="Unassembled WGS sequence"/>
</dbReference>
<evidence type="ECO:0000256" key="4">
    <source>
        <dbReference type="ARBA" id="ARBA00022692"/>
    </source>
</evidence>
<evidence type="ECO:0000256" key="1">
    <source>
        <dbReference type="ARBA" id="ARBA00004651"/>
    </source>
</evidence>
<dbReference type="EMBL" id="BMGR01000005">
    <property type="protein sequence ID" value="GGG00679.1"/>
    <property type="molecule type" value="Genomic_DNA"/>
</dbReference>
<dbReference type="GO" id="GO:0005886">
    <property type="term" value="C:plasma membrane"/>
    <property type="evidence" value="ECO:0007669"/>
    <property type="project" value="UniProtKB-SubCell"/>
</dbReference>
<dbReference type="PANTHER" id="PTHR43163">
    <property type="entry name" value="DIPEPTIDE TRANSPORT SYSTEM PERMEASE PROTEIN DPPB-RELATED"/>
    <property type="match status" value="1"/>
</dbReference>
<reference evidence="9" key="1">
    <citation type="journal article" date="2014" name="Int. J. Syst. Evol. Microbiol.">
        <title>Complete genome sequence of Corynebacterium casei LMG S-19264T (=DSM 44701T), isolated from a smear-ripened cheese.</title>
        <authorList>
            <consortium name="US DOE Joint Genome Institute (JGI-PGF)"/>
            <person name="Walter F."/>
            <person name="Albersmeier A."/>
            <person name="Kalinowski J."/>
            <person name="Ruckert C."/>
        </authorList>
    </citation>
    <scope>NUCLEOTIDE SEQUENCE</scope>
    <source>
        <strain evidence="9">CGMCC 1.12987</strain>
    </source>
</reference>
<feature type="transmembrane region" description="Helical" evidence="7">
    <location>
        <begin position="134"/>
        <end position="159"/>
    </location>
</feature>
<gene>
    <name evidence="9" type="ORF">GCM10010916_17300</name>
</gene>
<keyword evidence="5 7" id="KW-1133">Transmembrane helix</keyword>
<evidence type="ECO:0000256" key="3">
    <source>
        <dbReference type="ARBA" id="ARBA00022475"/>
    </source>
</evidence>
<keyword evidence="10" id="KW-1185">Reference proteome</keyword>
<keyword evidence="2 7" id="KW-0813">Transport</keyword>
<evidence type="ECO:0000256" key="7">
    <source>
        <dbReference type="RuleBase" id="RU363032"/>
    </source>
</evidence>
<dbReference type="PROSITE" id="PS50928">
    <property type="entry name" value="ABC_TM1"/>
    <property type="match status" value="1"/>
</dbReference>
<dbReference type="CDD" id="cd06261">
    <property type="entry name" value="TM_PBP2"/>
    <property type="match status" value="1"/>
</dbReference>
<dbReference type="GO" id="GO:0055085">
    <property type="term" value="P:transmembrane transport"/>
    <property type="evidence" value="ECO:0007669"/>
    <property type="project" value="InterPro"/>
</dbReference>
<reference evidence="9" key="2">
    <citation type="submission" date="2020-09" db="EMBL/GenBank/DDBJ databases">
        <authorList>
            <person name="Sun Q."/>
            <person name="Zhou Y."/>
        </authorList>
    </citation>
    <scope>NUCLEOTIDE SEQUENCE</scope>
    <source>
        <strain evidence="9">CGMCC 1.12987</strain>
    </source>
</reference>
<comment type="subcellular location">
    <subcellularLocation>
        <location evidence="1 7">Cell membrane</location>
        <topology evidence="1 7">Multi-pass membrane protein</topology>
    </subcellularLocation>
</comment>
<evidence type="ECO:0000256" key="2">
    <source>
        <dbReference type="ARBA" id="ARBA00022448"/>
    </source>
</evidence>
<feature type="transmembrane region" description="Helical" evidence="7">
    <location>
        <begin position="179"/>
        <end position="199"/>
    </location>
</feature>
<dbReference type="Gene3D" id="1.10.3720.10">
    <property type="entry name" value="MetI-like"/>
    <property type="match status" value="1"/>
</dbReference>
<evidence type="ECO:0000313" key="10">
    <source>
        <dbReference type="Proteomes" id="UP000644756"/>
    </source>
</evidence>
<protein>
    <submittedName>
        <fullName evidence="9">Peptide ABC transporter permease</fullName>
    </submittedName>
</protein>
<feature type="domain" description="ABC transmembrane type-1" evidence="8">
    <location>
        <begin position="95"/>
        <end position="306"/>
    </location>
</feature>
<proteinExistence type="inferred from homology"/>
<feature type="transmembrane region" description="Helical" evidence="7">
    <location>
        <begin position="99"/>
        <end position="122"/>
    </location>
</feature>
<dbReference type="Pfam" id="PF19300">
    <property type="entry name" value="BPD_transp_1_N"/>
    <property type="match status" value="1"/>
</dbReference>
<evidence type="ECO:0000256" key="5">
    <source>
        <dbReference type="ARBA" id="ARBA00022989"/>
    </source>
</evidence>
<keyword evidence="4 7" id="KW-0812">Transmembrane</keyword>
<feature type="transmembrane region" description="Helical" evidence="7">
    <location>
        <begin position="12"/>
        <end position="30"/>
    </location>
</feature>